<evidence type="ECO:0000256" key="1">
    <source>
        <dbReference type="ARBA" id="ARBA00010641"/>
    </source>
</evidence>
<dbReference type="KEGG" id="tep:TepRe1_1545"/>
<dbReference type="InterPro" id="IPR007627">
    <property type="entry name" value="RNA_pol_sigma70_r2"/>
</dbReference>
<dbReference type="SUPFAM" id="SSF88659">
    <property type="entry name" value="Sigma3 and sigma4 domains of RNA polymerase sigma factors"/>
    <property type="match status" value="1"/>
</dbReference>
<dbReference type="eggNOG" id="COG1595">
    <property type="taxonomic scope" value="Bacteria"/>
</dbReference>
<dbReference type="Pfam" id="PF04542">
    <property type="entry name" value="Sigma70_r2"/>
    <property type="match status" value="1"/>
</dbReference>
<feature type="domain" description="RNA polymerase sigma-70 region 2" evidence="5">
    <location>
        <begin position="21"/>
        <end position="87"/>
    </location>
</feature>
<dbReference type="InterPro" id="IPR039425">
    <property type="entry name" value="RNA_pol_sigma-70-like"/>
</dbReference>
<dbReference type="HOGENOM" id="CLU_047691_3_1_9"/>
<dbReference type="InterPro" id="IPR013249">
    <property type="entry name" value="RNA_pol_sigma70_r4_t2"/>
</dbReference>
<evidence type="ECO:0000259" key="6">
    <source>
        <dbReference type="Pfam" id="PF08281"/>
    </source>
</evidence>
<evidence type="ECO:0000256" key="4">
    <source>
        <dbReference type="ARBA" id="ARBA00023163"/>
    </source>
</evidence>
<dbReference type="GO" id="GO:0006352">
    <property type="term" value="P:DNA-templated transcription initiation"/>
    <property type="evidence" value="ECO:0007669"/>
    <property type="project" value="InterPro"/>
</dbReference>
<dbReference type="InterPro" id="IPR013325">
    <property type="entry name" value="RNA_pol_sigma_r2"/>
</dbReference>
<evidence type="ECO:0000256" key="2">
    <source>
        <dbReference type="ARBA" id="ARBA00023015"/>
    </source>
</evidence>
<evidence type="ECO:0000313" key="8">
    <source>
        <dbReference type="Proteomes" id="UP000010802"/>
    </source>
</evidence>
<dbReference type="InterPro" id="IPR014284">
    <property type="entry name" value="RNA_pol_sigma-70_dom"/>
</dbReference>
<keyword evidence="4" id="KW-0804">Transcription</keyword>
<dbReference type="GO" id="GO:0003677">
    <property type="term" value="F:DNA binding"/>
    <property type="evidence" value="ECO:0007669"/>
    <property type="project" value="InterPro"/>
</dbReference>
<organism evidence="7 8">
    <name type="scientific">Tepidanaerobacter acetatoxydans (strain DSM 21804 / JCM 16047 / Re1)</name>
    <dbReference type="NCBI Taxonomy" id="1209989"/>
    <lineage>
        <taxon>Bacteria</taxon>
        <taxon>Bacillati</taxon>
        <taxon>Bacillota</taxon>
        <taxon>Clostridia</taxon>
        <taxon>Thermosediminibacterales</taxon>
        <taxon>Tepidanaerobacteraceae</taxon>
        <taxon>Tepidanaerobacter</taxon>
    </lineage>
</organism>
<proteinExistence type="inferred from homology"/>
<comment type="similarity">
    <text evidence="1">Belongs to the sigma-70 factor family. ECF subfamily.</text>
</comment>
<reference evidence="8" key="1">
    <citation type="journal article" date="2013" name="Genome Announc.">
        <title>First genome sequence of a syntrophic acetate-oxidizing bacterium, Tepidanaerobacter acetatoxydans strain Re1.</title>
        <authorList>
            <person name="Manzoor S."/>
            <person name="Bongcam-Rudloff E."/>
            <person name="Schnurer A."/>
            <person name="Muller B."/>
        </authorList>
    </citation>
    <scope>NUCLEOTIDE SEQUENCE [LARGE SCALE GENOMIC DNA]</scope>
    <source>
        <strain evidence="8">Re1</strain>
    </source>
</reference>
<dbReference type="SUPFAM" id="SSF88946">
    <property type="entry name" value="Sigma2 domain of RNA polymerase sigma factors"/>
    <property type="match status" value="1"/>
</dbReference>
<dbReference type="Gene3D" id="1.10.1740.10">
    <property type="match status" value="1"/>
</dbReference>
<dbReference type="RefSeq" id="WP_013778613.1">
    <property type="nucleotide sequence ID" value="NC_015519.1"/>
</dbReference>
<dbReference type="InterPro" id="IPR036388">
    <property type="entry name" value="WH-like_DNA-bd_sf"/>
</dbReference>
<dbReference type="InterPro" id="IPR013324">
    <property type="entry name" value="RNA_pol_sigma_r3/r4-like"/>
</dbReference>
<dbReference type="GO" id="GO:0016987">
    <property type="term" value="F:sigma factor activity"/>
    <property type="evidence" value="ECO:0007669"/>
    <property type="project" value="UniProtKB-KW"/>
</dbReference>
<dbReference type="CDD" id="cd06171">
    <property type="entry name" value="Sigma70_r4"/>
    <property type="match status" value="1"/>
</dbReference>
<dbReference type="AlphaFoldDB" id="F4LW22"/>
<name>F4LW22_TEPAE</name>
<accession>L0S1T2</accession>
<dbReference type="PANTHER" id="PTHR43133">
    <property type="entry name" value="RNA POLYMERASE ECF-TYPE SIGMA FACTO"/>
    <property type="match status" value="1"/>
</dbReference>
<evidence type="ECO:0000259" key="5">
    <source>
        <dbReference type="Pfam" id="PF04542"/>
    </source>
</evidence>
<keyword evidence="3" id="KW-0731">Sigma factor</keyword>
<dbReference type="PATRIC" id="fig|1209989.3.peg.1906"/>
<keyword evidence="8" id="KW-1185">Reference proteome</keyword>
<evidence type="ECO:0000256" key="3">
    <source>
        <dbReference type="ARBA" id="ARBA00023082"/>
    </source>
</evidence>
<dbReference type="KEGG" id="tae:TepiRe1_1659"/>
<sequence length="193" mass="22463">MKLLTAIKRSKNKDSNAFQVLFELFYSDVYKTSYFITQDFSLAEDATQEAFCKAFQKLDTLREFNKFGSWIKTIAARCAIDIMRKRQHFTVVEDFAQFSQDNYVNSLPQLLPENELEKNELKSCIKRAIYDLNPIYRQVIVMKYFLNLTSQEIADALDLPVGTVKSRLFRALNQLKISLQDENNSLGKEESLQ</sequence>
<accession>F4LW22</accession>
<feature type="domain" description="RNA polymerase sigma factor 70 region 4 type 2" evidence="6">
    <location>
        <begin position="124"/>
        <end position="175"/>
    </location>
</feature>
<dbReference type="Proteomes" id="UP000010802">
    <property type="component" value="Chromosome"/>
</dbReference>
<dbReference type="EMBL" id="HF563609">
    <property type="protein sequence ID" value="CCP26439.1"/>
    <property type="molecule type" value="Genomic_DNA"/>
</dbReference>
<keyword evidence="2" id="KW-0805">Transcription regulation</keyword>
<evidence type="ECO:0000313" key="7">
    <source>
        <dbReference type="EMBL" id="CCP26439.1"/>
    </source>
</evidence>
<protein>
    <submittedName>
        <fullName evidence="7">RNA polymerase, sigma-24 subunit, ECF subfamily</fullName>
    </submittedName>
</protein>
<dbReference type="Gene3D" id="1.10.10.10">
    <property type="entry name" value="Winged helix-like DNA-binding domain superfamily/Winged helix DNA-binding domain"/>
    <property type="match status" value="1"/>
</dbReference>
<dbReference type="Pfam" id="PF08281">
    <property type="entry name" value="Sigma70_r4_2"/>
    <property type="match status" value="1"/>
</dbReference>
<dbReference type="OrthoDB" id="2080364at2"/>
<gene>
    <name evidence="7" type="ordered locus">TEPIRE1_1659</name>
</gene>
<dbReference type="NCBIfam" id="TIGR02937">
    <property type="entry name" value="sigma70-ECF"/>
    <property type="match status" value="1"/>
</dbReference>
<dbReference type="PANTHER" id="PTHR43133:SF60">
    <property type="entry name" value="RNA POLYMERASE SIGMA FACTOR SIGV"/>
    <property type="match status" value="1"/>
</dbReference>
<dbReference type="STRING" id="1209989.TepRe1_1545"/>